<feature type="compositionally biased region" description="Basic and acidic residues" evidence="1">
    <location>
        <begin position="45"/>
        <end position="59"/>
    </location>
</feature>
<accession>A0A976A4Y5</accession>
<feature type="compositionally biased region" description="Basic and acidic residues" evidence="1">
    <location>
        <begin position="24"/>
        <end position="35"/>
    </location>
</feature>
<dbReference type="AlphaFoldDB" id="A0A976A4Y5"/>
<evidence type="ECO:0000256" key="1">
    <source>
        <dbReference type="SAM" id="MobiDB-lite"/>
    </source>
</evidence>
<name>A0A976A4Y5_9BURK</name>
<proteinExistence type="predicted"/>
<protein>
    <submittedName>
        <fullName evidence="2">Uncharacterized protein</fullName>
    </submittedName>
</protein>
<dbReference type="EMBL" id="OFSN01000010">
    <property type="protein sequence ID" value="SOY61900.1"/>
    <property type="molecule type" value="Genomic_DNA"/>
</dbReference>
<evidence type="ECO:0000313" key="2">
    <source>
        <dbReference type="EMBL" id="SOY61900.1"/>
    </source>
</evidence>
<sequence length="59" mass="6562">MVYSRGRGCCSAVAFSTLLYKTQDAGHENSGRRIGDATQPRVRRARDPQHSQSRSGERP</sequence>
<comment type="caution">
    <text evidence="2">The sequence shown here is derived from an EMBL/GenBank/DDBJ whole genome shotgun (WGS) entry which is preliminary data.</text>
</comment>
<dbReference type="Proteomes" id="UP000257016">
    <property type="component" value="Unassembled WGS sequence"/>
</dbReference>
<reference evidence="2 3" key="1">
    <citation type="submission" date="2018-01" db="EMBL/GenBank/DDBJ databases">
        <authorList>
            <person name="Clerissi C."/>
        </authorList>
    </citation>
    <scope>NUCLEOTIDE SEQUENCE [LARGE SCALE GENOMIC DNA]</scope>
    <source>
        <strain evidence="2">Cupriavidus taiwanensis LMG 19430</strain>
    </source>
</reference>
<feature type="region of interest" description="Disordered" evidence="1">
    <location>
        <begin position="21"/>
        <end position="59"/>
    </location>
</feature>
<gene>
    <name evidence="2" type="ORF">CBM2586_A50197</name>
</gene>
<organism evidence="2 3">
    <name type="scientific">Cupriavidus taiwanensis</name>
    <dbReference type="NCBI Taxonomy" id="164546"/>
    <lineage>
        <taxon>Bacteria</taxon>
        <taxon>Pseudomonadati</taxon>
        <taxon>Pseudomonadota</taxon>
        <taxon>Betaproteobacteria</taxon>
        <taxon>Burkholderiales</taxon>
        <taxon>Burkholderiaceae</taxon>
        <taxon>Cupriavidus</taxon>
    </lineage>
</organism>
<evidence type="ECO:0000313" key="3">
    <source>
        <dbReference type="Proteomes" id="UP000257016"/>
    </source>
</evidence>